<keyword evidence="8" id="KW-0131">Cell cycle</keyword>
<reference evidence="8 9" key="1">
    <citation type="submission" date="2016-10" db="EMBL/GenBank/DDBJ databases">
        <title>The genome of Paramicrosporidium saccamoebae is the missing link in understanding Cryptomycota and Microsporidia evolution.</title>
        <authorList>
            <person name="Quandt C.A."/>
            <person name="Beaudet D."/>
            <person name="Corsaro D."/>
            <person name="Michel R."/>
            <person name="Corradi N."/>
            <person name="James T."/>
        </authorList>
    </citation>
    <scope>NUCLEOTIDE SEQUENCE [LARGE SCALE GENOMIC DNA]</scope>
    <source>
        <strain evidence="8 9">KSL3</strain>
    </source>
</reference>
<dbReference type="STRING" id="1246581.A0A2H9TNK5"/>
<dbReference type="GO" id="GO:0033314">
    <property type="term" value="P:mitotic DNA replication checkpoint signaling"/>
    <property type="evidence" value="ECO:0007669"/>
    <property type="project" value="TreeGrafter"/>
</dbReference>
<accession>A0A2H9TNK5</accession>
<dbReference type="SMART" id="SM00382">
    <property type="entry name" value="AAA"/>
    <property type="match status" value="1"/>
</dbReference>
<evidence type="ECO:0000256" key="6">
    <source>
        <dbReference type="SAM" id="Phobius"/>
    </source>
</evidence>
<dbReference type="PANTHER" id="PTHR10763">
    <property type="entry name" value="CELL DIVISION CONTROL PROTEIN 6-RELATED"/>
    <property type="match status" value="1"/>
</dbReference>
<dbReference type="AlphaFoldDB" id="A0A2H9TNK5"/>
<dbReference type="InterPro" id="IPR003593">
    <property type="entry name" value="AAA+_ATPase"/>
</dbReference>
<keyword evidence="9" id="KW-1185">Reference proteome</keyword>
<dbReference type="InterPro" id="IPR027417">
    <property type="entry name" value="P-loop_NTPase"/>
</dbReference>
<dbReference type="Pfam" id="PF22703">
    <property type="entry name" value="Cdc6_lid"/>
    <property type="match status" value="1"/>
</dbReference>
<feature type="region of interest" description="Disordered" evidence="5">
    <location>
        <begin position="235"/>
        <end position="254"/>
    </location>
</feature>
<comment type="caution">
    <text evidence="8">The sequence shown here is derived from an EMBL/GenBank/DDBJ whole genome shotgun (WGS) entry which is preliminary data.</text>
</comment>
<evidence type="ECO:0000256" key="5">
    <source>
        <dbReference type="SAM" id="MobiDB-lite"/>
    </source>
</evidence>
<dbReference type="CDD" id="cd00009">
    <property type="entry name" value="AAA"/>
    <property type="match status" value="1"/>
</dbReference>
<evidence type="ECO:0000313" key="9">
    <source>
        <dbReference type="Proteomes" id="UP000240830"/>
    </source>
</evidence>
<dbReference type="InterPro" id="IPR055237">
    <property type="entry name" value="Cdc6_lid"/>
</dbReference>
<dbReference type="GO" id="GO:0003688">
    <property type="term" value="F:DNA replication origin binding"/>
    <property type="evidence" value="ECO:0007669"/>
    <property type="project" value="TreeGrafter"/>
</dbReference>
<dbReference type="InterPro" id="IPR036390">
    <property type="entry name" value="WH_DNA-bd_sf"/>
</dbReference>
<keyword evidence="6" id="KW-1133">Transmembrane helix</keyword>
<feature type="region of interest" description="Disordered" evidence="5">
    <location>
        <begin position="383"/>
        <end position="407"/>
    </location>
</feature>
<dbReference type="InterPro" id="IPR050311">
    <property type="entry name" value="ORC1/CDC6"/>
</dbReference>
<keyword evidence="6" id="KW-0812">Transmembrane</keyword>
<dbReference type="OrthoDB" id="1926878at2759"/>
<dbReference type="InterPro" id="IPR049945">
    <property type="entry name" value="AAA_22"/>
</dbReference>
<dbReference type="Proteomes" id="UP000240830">
    <property type="component" value="Unassembled WGS sequence"/>
</dbReference>
<evidence type="ECO:0000256" key="2">
    <source>
        <dbReference type="ARBA" id="ARBA00022705"/>
    </source>
</evidence>
<dbReference type="GO" id="GO:0005634">
    <property type="term" value="C:nucleus"/>
    <property type="evidence" value="ECO:0007669"/>
    <property type="project" value="TreeGrafter"/>
</dbReference>
<dbReference type="EMBL" id="MTSL01000066">
    <property type="protein sequence ID" value="PJF19302.1"/>
    <property type="molecule type" value="Genomic_DNA"/>
</dbReference>
<dbReference type="GO" id="GO:0006270">
    <property type="term" value="P:DNA replication initiation"/>
    <property type="evidence" value="ECO:0007669"/>
    <property type="project" value="TreeGrafter"/>
</dbReference>
<name>A0A2H9TNK5_9FUNG</name>
<dbReference type="Pfam" id="PF13401">
    <property type="entry name" value="AAA_22"/>
    <property type="match status" value="1"/>
</dbReference>
<protein>
    <submittedName>
        <fullName evidence="8">Cell division cycle 6 isoform A</fullName>
    </submittedName>
</protein>
<sequence length="1064" mass="119202">MKKWAFIFPTILVVSLLCVLGVAVYVIIPDQRKLSDPHRMTRLLQEGYVVESRRTDGGAVMVKSEDGITKRQTVTEKQFLFATDSDAYLRWKKKKSKEGIWKKVKKHFKGSKKSKKAKKKARKNKKIKKQQKKLAKKQQKKLAKDAKKMQRHPFATESAAVPVVANNSTTTTGASPATVVKSKKKAGKVTSKRTVKSKPGKTVVKEKVKTRSGKMVIKRTITPKSEKTTVKGTVKSKSGKTTVKGTVKTKPGKTTVKAKKPIVNVKKPAAKTVKTTTKAKSGKTTVKGTVKTKPGKTTVKRKIKSKSGKIAVKRKFKSKPGKTTVKETVKNKNTTVKGKAKTKKAIVKGTVKTKKTKTGTKNKASVKTDLKKPKNYKNKKVLASPATETTAPASSGAITKTKTSKHPNKTVVKHEGHAGCSCCKPCQACKPQRSQPQKKVVKKTAYRISCQIKKVKVLQTKKPCIKKYKKKFLDKKGKIHRVRLYARRIKRGPCVHHIISVCKHRVSKATFDKHRPRKKCPCAALRKHVSKKSKNCTKKPRTKTPKRHCKKSKKAVLSGVHGLKRIADRKYYGSVFKCWKNVPQDIAFDPRYYGAHRNILVEVPRGRNGQKQKINDHTKVVFCIKKREVQFPAMENAPFVEISPPKAGRRPLKRRLNERDVKTQRPNERDTKTQQFDETQSQVKNAFEDAKRLFHRGARVRIVGRTAERAVIQRFWSSLESRDEAKVLYICGNPGTGKTALVEEMLPESVQIVKINCMMQSDPRETLSVIAQEIGMDVKVTRRWDDLADNLAGHFCRMKKTIVLVLDEIDQIAMRDSALLETIFEWPYLAKSKVVILGIANALDLSIRYFSAPPSRVHILNFAPYSPEDISRILIARLELTPTLIVPVAVEMCARKVSVVGDLRKALEIMRESVTLAETSGATRVELAHVTQAMERIFGSTVRTTSRNAQLISELNLHQKLLLVTLYRLLKDSATLKPTVQNLFERYTSTVRAHRIIDAVGRSEFNDLVANTESMGVISLVAAGKRARNSGPATPDTKVLLSLPLEDVKQGLSDNTILLQMLTL</sequence>
<feature type="domain" description="AAA+ ATPase" evidence="7">
    <location>
        <begin position="724"/>
        <end position="863"/>
    </location>
</feature>
<dbReference type="InterPro" id="IPR036388">
    <property type="entry name" value="WH-like_DNA-bd_sf"/>
</dbReference>
<organism evidence="8 9">
    <name type="scientific">Paramicrosporidium saccamoebae</name>
    <dbReference type="NCBI Taxonomy" id="1246581"/>
    <lineage>
        <taxon>Eukaryota</taxon>
        <taxon>Fungi</taxon>
        <taxon>Fungi incertae sedis</taxon>
        <taxon>Cryptomycota</taxon>
        <taxon>Cryptomycota incertae sedis</taxon>
        <taxon>Paramicrosporidium</taxon>
    </lineage>
</organism>
<evidence type="ECO:0000256" key="4">
    <source>
        <dbReference type="ARBA" id="ARBA00022840"/>
    </source>
</evidence>
<dbReference type="SUPFAM" id="SSF52540">
    <property type="entry name" value="P-loop containing nucleoside triphosphate hydrolases"/>
    <property type="match status" value="1"/>
</dbReference>
<evidence type="ECO:0000259" key="7">
    <source>
        <dbReference type="SMART" id="SM00382"/>
    </source>
</evidence>
<feature type="compositionally biased region" description="Basic and acidic residues" evidence="5">
    <location>
        <begin position="655"/>
        <end position="672"/>
    </location>
</feature>
<dbReference type="Gene3D" id="1.10.8.60">
    <property type="match status" value="1"/>
</dbReference>
<gene>
    <name evidence="8" type="ORF">PSACC_00884</name>
</gene>
<dbReference type="SUPFAM" id="SSF46785">
    <property type="entry name" value="Winged helix' DNA-binding domain"/>
    <property type="match status" value="1"/>
</dbReference>
<dbReference type="GO" id="GO:0051301">
    <property type="term" value="P:cell division"/>
    <property type="evidence" value="ECO:0007669"/>
    <property type="project" value="UniProtKB-KW"/>
</dbReference>
<dbReference type="Gene3D" id="3.40.50.300">
    <property type="entry name" value="P-loop containing nucleotide triphosphate hydrolases"/>
    <property type="match status" value="1"/>
</dbReference>
<keyword evidence="4" id="KW-0067">ATP-binding</keyword>
<proteinExistence type="inferred from homology"/>
<dbReference type="InterPro" id="IPR015163">
    <property type="entry name" value="Cdc6_C"/>
</dbReference>
<evidence type="ECO:0000256" key="3">
    <source>
        <dbReference type="ARBA" id="ARBA00022741"/>
    </source>
</evidence>
<dbReference type="Gene3D" id="1.10.10.10">
    <property type="entry name" value="Winged helix-like DNA-binding domain superfamily/Winged helix DNA-binding domain"/>
    <property type="match status" value="1"/>
</dbReference>
<feature type="compositionally biased region" description="Low complexity" evidence="5">
    <location>
        <begin position="383"/>
        <end position="397"/>
    </location>
</feature>
<keyword evidence="6" id="KW-0472">Membrane</keyword>
<feature type="region of interest" description="Disordered" evidence="5">
    <location>
        <begin position="107"/>
        <end position="152"/>
    </location>
</feature>
<feature type="compositionally biased region" description="Basic residues" evidence="5">
    <location>
        <begin position="107"/>
        <end position="141"/>
    </location>
</feature>
<dbReference type="PANTHER" id="PTHR10763:SF26">
    <property type="entry name" value="CELL DIVISION CONTROL PROTEIN 6 HOMOLOG"/>
    <property type="match status" value="1"/>
</dbReference>
<keyword evidence="2" id="KW-0235">DNA replication</keyword>
<dbReference type="GO" id="GO:0005524">
    <property type="term" value="F:ATP binding"/>
    <property type="evidence" value="ECO:0007669"/>
    <property type="project" value="UniProtKB-KW"/>
</dbReference>
<evidence type="ECO:0000256" key="1">
    <source>
        <dbReference type="ARBA" id="ARBA00006184"/>
    </source>
</evidence>
<evidence type="ECO:0000313" key="8">
    <source>
        <dbReference type="EMBL" id="PJF19302.1"/>
    </source>
</evidence>
<keyword evidence="8" id="KW-0132">Cell division</keyword>
<feature type="region of interest" description="Disordered" evidence="5">
    <location>
        <begin position="642"/>
        <end position="678"/>
    </location>
</feature>
<feature type="transmembrane region" description="Helical" evidence="6">
    <location>
        <begin position="7"/>
        <end position="28"/>
    </location>
</feature>
<comment type="similarity">
    <text evidence="1">Belongs to the CDC6/cdc18 family.</text>
</comment>
<dbReference type="Pfam" id="PF09079">
    <property type="entry name" value="WHD_Cdc6"/>
    <property type="match status" value="1"/>
</dbReference>
<dbReference type="GO" id="GO:0016887">
    <property type="term" value="F:ATP hydrolysis activity"/>
    <property type="evidence" value="ECO:0007669"/>
    <property type="project" value="InterPro"/>
</dbReference>
<keyword evidence="3" id="KW-0547">Nucleotide-binding</keyword>